<keyword evidence="3" id="KW-0418">Kinase</keyword>
<dbReference type="CDD" id="cd14014">
    <property type="entry name" value="STKc_PknB_like"/>
    <property type="match status" value="1"/>
</dbReference>
<feature type="compositionally biased region" description="Pro residues" evidence="1">
    <location>
        <begin position="215"/>
        <end position="224"/>
    </location>
</feature>
<feature type="compositionally biased region" description="Low complexity" evidence="1">
    <location>
        <begin position="225"/>
        <end position="245"/>
    </location>
</feature>
<dbReference type="PANTHER" id="PTHR24359">
    <property type="entry name" value="SERINE/THREONINE-PROTEIN KINASE SBK1"/>
    <property type="match status" value="1"/>
</dbReference>
<comment type="caution">
    <text evidence="3">The sequence shown here is derived from an EMBL/GenBank/DDBJ whole genome shotgun (WGS) entry which is preliminary data.</text>
</comment>
<dbReference type="Pfam" id="PF00069">
    <property type="entry name" value="Pkinase"/>
    <property type="match status" value="1"/>
</dbReference>
<sequence length="531" mass="57667">MLKPAINRDIVSGEALFILRNLRENGRLGRSNKLADVKAALEPSVSLEFDSYFFFLRKFHYIAMDREAQLKLTDQGERVVSGEIQERFTLEVGEFFADQLQGEEEESTMAVNPDELGMLLPPPPPELTLDDSEVERTGSPPPLPAAAVPLPPAAVPLPPAAVPLPPVSVSLPPARASRTALPSVDAPLPSYSAPVAARPEPSVPESRREVSSVPAPIPLPPASPPSSFSSSMPPPASSSASPATASKGAELDMRYQKFDPLGSGPLGTVFKGRFNALGLDVCIKELKDIFGYFSFLQRGEVLKRLKKELCAQAQVRHPSIVEILDQNVDSARPYFVLQLLRTSLREKLEAGGGKGVPVSLALRCFLQLAYGLRAAHAAGLHHHNLKPENVLFDDYGNARLADFGMGRVIEVDATKGMPQVFMGTGGMVYMAPELINRTKDAGASADVYGLGILLYEMFTGQIPGRRSPLPSEVNPEAPSGLDSIFDKMTQDKKDQRYPDIDAMLEDLYKAFPEREFLEKGDLVLSSEPQLG</sequence>
<dbReference type="Gene3D" id="3.30.200.20">
    <property type="entry name" value="Phosphorylase Kinase, domain 1"/>
    <property type="match status" value="1"/>
</dbReference>
<dbReference type="PANTHER" id="PTHR24359:SF1">
    <property type="entry name" value="INHIBITOR OF NUCLEAR FACTOR KAPPA-B KINASE EPSILON SUBUNIT HOMOLOG 1-RELATED"/>
    <property type="match status" value="1"/>
</dbReference>
<feature type="region of interest" description="Disordered" evidence="1">
    <location>
        <begin position="182"/>
        <end position="245"/>
    </location>
</feature>
<feature type="domain" description="Protein kinase" evidence="2">
    <location>
        <begin position="255"/>
        <end position="530"/>
    </location>
</feature>
<gene>
    <name evidence="3" type="ORF">POL68_33440</name>
</gene>
<keyword evidence="4" id="KW-1185">Reference proteome</keyword>
<dbReference type="EMBL" id="JAQNDM010000002">
    <property type="protein sequence ID" value="MDC0713416.1"/>
    <property type="molecule type" value="Genomic_DNA"/>
</dbReference>
<proteinExistence type="predicted"/>
<evidence type="ECO:0000313" key="4">
    <source>
        <dbReference type="Proteomes" id="UP001221838"/>
    </source>
</evidence>
<evidence type="ECO:0000313" key="3">
    <source>
        <dbReference type="EMBL" id="MDC0713416.1"/>
    </source>
</evidence>
<dbReference type="InterPro" id="IPR000719">
    <property type="entry name" value="Prot_kinase_dom"/>
</dbReference>
<protein>
    <submittedName>
        <fullName evidence="3">Serine/threonine-protein kinase</fullName>
    </submittedName>
</protein>
<keyword evidence="3" id="KW-0808">Transferase</keyword>
<feature type="region of interest" description="Disordered" evidence="1">
    <location>
        <begin position="120"/>
        <end position="147"/>
    </location>
</feature>
<organism evidence="3 4">
    <name type="scientific">Stigmatella ashevillensis</name>
    <dbReference type="NCBI Taxonomy" id="2995309"/>
    <lineage>
        <taxon>Bacteria</taxon>
        <taxon>Pseudomonadati</taxon>
        <taxon>Myxococcota</taxon>
        <taxon>Myxococcia</taxon>
        <taxon>Myxococcales</taxon>
        <taxon>Cystobacterineae</taxon>
        <taxon>Archangiaceae</taxon>
        <taxon>Stigmatella</taxon>
    </lineage>
</organism>
<dbReference type="Gene3D" id="1.10.510.10">
    <property type="entry name" value="Transferase(Phosphotransferase) domain 1"/>
    <property type="match status" value="1"/>
</dbReference>
<dbReference type="InterPro" id="IPR011009">
    <property type="entry name" value="Kinase-like_dom_sf"/>
</dbReference>
<dbReference type="GO" id="GO:0016301">
    <property type="term" value="F:kinase activity"/>
    <property type="evidence" value="ECO:0007669"/>
    <property type="project" value="UniProtKB-KW"/>
</dbReference>
<evidence type="ECO:0000256" key="1">
    <source>
        <dbReference type="SAM" id="MobiDB-lite"/>
    </source>
</evidence>
<evidence type="ECO:0000259" key="2">
    <source>
        <dbReference type="PROSITE" id="PS50011"/>
    </source>
</evidence>
<dbReference type="SUPFAM" id="SSF56112">
    <property type="entry name" value="Protein kinase-like (PK-like)"/>
    <property type="match status" value="1"/>
</dbReference>
<accession>A0ABT5DM31</accession>
<reference evidence="3 4" key="1">
    <citation type="submission" date="2022-11" db="EMBL/GenBank/DDBJ databases">
        <title>Minimal conservation of predation-associated metabolite biosynthetic gene clusters underscores biosynthetic potential of Myxococcota including descriptions for ten novel species: Archangium lansinium sp. nov., Myxococcus landrumus sp. nov., Nannocystis bai.</title>
        <authorList>
            <person name="Ahearne A."/>
            <person name="Stevens C."/>
            <person name="Dowd S."/>
        </authorList>
    </citation>
    <scope>NUCLEOTIDE SEQUENCE [LARGE SCALE GENOMIC DNA]</scope>
    <source>
        <strain evidence="3 4">NCWAL01</strain>
    </source>
</reference>
<dbReference type="RefSeq" id="WP_272143668.1">
    <property type="nucleotide sequence ID" value="NZ_JAQNDM010000002.1"/>
</dbReference>
<dbReference type="Proteomes" id="UP001221838">
    <property type="component" value="Unassembled WGS sequence"/>
</dbReference>
<dbReference type="PROSITE" id="PS50011">
    <property type="entry name" value="PROTEIN_KINASE_DOM"/>
    <property type="match status" value="1"/>
</dbReference>
<name>A0ABT5DM31_9BACT</name>